<comment type="similarity">
    <text evidence="2 14">Belongs to the UppP family.</text>
</comment>
<comment type="subcellular location">
    <subcellularLocation>
        <location evidence="1 14">Cell membrane</location>
        <topology evidence="1 14">Multi-pass membrane protein</topology>
    </subcellularLocation>
</comment>
<protein>
    <recommendedName>
        <fullName evidence="4 14">Undecaprenyl-diphosphatase</fullName>
        <ecNumber evidence="3 14">3.6.1.27</ecNumber>
    </recommendedName>
    <alternativeName>
        <fullName evidence="12 14">Bacitracin resistance protein</fullName>
    </alternativeName>
    <alternativeName>
        <fullName evidence="11 14">Undecaprenyl pyrophosphate phosphatase</fullName>
    </alternativeName>
</protein>
<dbReference type="NCBIfam" id="NF001390">
    <property type="entry name" value="PRK00281.1-4"/>
    <property type="match status" value="1"/>
</dbReference>
<name>A0A7W6JB80_9CAUL</name>
<evidence type="ECO:0000256" key="12">
    <source>
        <dbReference type="ARBA" id="ARBA00032932"/>
    </source>
</evidence>
<keyword evidence="14" id="KW-0133">Cell shape</keyword>
<dbReference type="Pfam" id="PF02673">
    <property type="entry name" value="BacA"/>
    <property type="match status" value="1"/>
</dbReference>
<feature type="transmembrane region" description="Helical" evidence="14">
    <location>
        <begin position="249"/>
        <end position="266"/>
    </location>
</feature>
<feature type="transmembrane region" description="Helical" evidence="14">
    <location>
        <begin position="107"/>
        <end position="128"/>
    </location>
</feature>
<keyword evidence="9 14" id="KW-0472">Membrane</keyword>
<evidence type="ECO:0000256" key="2">
    <source>
        <dbReference type="ARBA" id="ARBA00010621"/>
    </source>
</evidence>
<dbReference type="GO" id="GO:0008360">
    <property type="term" value="P:regulation of cell shape"/>
    <property type="evidence" value="ECO:0007669"/>
    <property type="project" value="UniProtKB-KW"/>
</dbReference>
<dbReference type="EMBL" id="JACIDM010000001">
    <property type="protein sequence ID" value="MBB4081911.1"/>
    <property type="molecule type" value="Genomic_DNA"/>
</dbReference>
<evidence type="ECO:0000256" key="10">
    <source>
        <dbReference type="ARBA" id="ARBA00023251"/>
    </source>
</evidence>
<evidence type="ECO:0000256" key="6">
    <source>
        <dbReference type="ARBA" id="ARBA00022692"/>
    </source>
</evidence>
<evidence type="ECO:0000256" key="7">
    <source>
        <dbReference type="ARBA" id="ARBA00022801"/>
    </source>
</evidence>
<evidence type="ECO:0000256" key="9">
    <source>
        <dbReference type="ARBA" id="ARBA00023136"/>
    </source>
</evidence>
<comment type="caution">
    <text evidence="15">The sequence shown here is derived from an EMBL/GenBank/DDBJ whole genome shotgun (WGS) entry which is preliminary data.</text>
</comment>
<evidence type="ECO:0000256" key="14">
    <source>
        <dbReference type="HAMAP-Rule" id="MF_01006"/>
    </source>
</evidence>
<evidence type="ECO:0000313" key="15">
    <source>
        <dbReference type="EMBL" id="MBB4081911.1"/>
    </source>
</evidence>
<evidence type="ECO:0000256" key="5">
    <source>
        <dbReference type="ARBA" id="ARBA00022475"/>
    </source>
</evidence>
<evidence type="ECO:0000256" key="4">
    <source>
        <dbReference type="ARBA" id="ARBA00021581"/>
    </source>
</evidence>
<evidence type="ECO:0000256" key="3">
    <source>
        <dbReference type="ARBA" id="ARBA00012374"/>
    </source>
</evidence>
<feature type="transmembrane region" description="Helical" evidence="14">
    <location>
        <begin position="149"/>
        <end position="176"/>
    </location>
</feature>
<evidence type="ECO:0000256" key="8">
    <source>
        <dbReference type="ARBA" id="ARBA00022989"/>
    </source>
</evidence>
<dbReference type="RefSeq" id="WP_183203051.1">
    <property type="nucleotide sequence ID" value="NZ_BAAAER010000004.1"/>
</dbReference>
<dbReference type="GO" id="GO:0046677">
    <property type="term" value="P:response to antibiotic"/>
    <property type="evidence" value="ECO:0007669"/>
    <property type="project" value="UniProtKB-UniRule"/>
</dbReference>
<keyword evidence="5 14" id="KW-1003">Cell membrane</keyword>
<dbReference type="GO" id="GO:0005886">
    <property type="term" value="C:plasma membrane"/>
    <property type="evidence" value="ECO:0007669"/>
    <property type="project" value="UniProtKB-SubCell"/>
</dbReference>
<feature type="transmembrane region" description="Helical" evidence="14">
    <location>
        <begin position="82"/>
        <end position="101"/>
    </location>
</feature>
<feature type="transmembrane region" description="Helical" evidence="14">
    <location>
        <begin position="182"/>
        <end position="204"/>
    </location>
</feature>
<dbReference type="InterPro" id="IPR003824">
    <property type="entry name" value="UppP"/>
</dbReference>
<evidence type="ECO:0000256" key="1">
    <source>
        <dbReference type="ARBA" id="ARBA00004651"/>
    </source>
</evidence>
<feature type="transmembrane region" description="Helical" evidence="14">
    <location>
        <begin position="41"/>
        <end position="62"/>
    </location>
</feature>
<dbReference type="AlphaFoldDB" id="A0A7W6JB80"/>
<dbReference type="GO" id="GO:0050380">
    <property type="term" value="F:undecaprenyl-diphosphatase activity"/>
    <property type="evidence" value="ECO:0007669"/>
    <property type="project" value="UniProtKB-UniRule"/>
</dbReference>
<evidence type="ECO:0000256" key="13">
    <source>
        <dbReference type="ARBA" id="ARBA00047594"/>
    </source>
</evidence>
<dbReference type="PANTHER" id="PTHR30622:SF3">
    <property type="entry name" value="UNDECAPRENYL-DIPHOSPHATASE"/>
    <property type="match status" value="1"/>
</dbReference>
<keyword evidence="7 14" id="KW-0378">Hydrolase</keyword>
<gene>
    <name evidence="14" type="primary">uppP</name>
    <name evidence="15" type="ORF">GGR12_000750</name>
</gene>
<keyword evidence="8 14" id="KW-1133">Transmembrane helix</keyword>
<comment type="function">
    <text evidence="14">Catalyzes the dephosphorylation of undecaprenyl diphosphate (UPP). Confers resistance to bacitracin.</text>
</comment>
<keyword evidence="16" id="KW-1185">Reference proteome</keyword>
<proteinExistence type="inferred from homology"/>
<reference evidence="15 16" key="1">
    <citation type="submission" date="2020-08" db="EMBL/GenBank/DDBJ databases">
        <title>Genomic Encyclopedia of Type Strains, Phase IV (KMG-IV): sequencing the most valuable type-strain genomes for metagenomic binning, comparative biology and taxonomic classification.</title>
        <authorList>
            <person name="Goeker M."/>
        </authorList>
    </citation>
    <scope>NUCLEOTIDE SEQUENCE [LARGE SCALE GENOMIC DNA]</scope>
    <source>
        <strain evidence="15 16">DSM 23960</strain>
    </source>
</reference>
<comment type="catalytic activity">
    <reaction evidence="13 14">
        <text>di-trans,octa-cis-undecaprenyl diphosphate + H2O = di-trans,octa-cis-undecaprenyl phosphate + phosphate + H(+)</text>
        <dbReference type="Rhea" id="RHEA:28094"/>
        <dbReference type="ChEBI" id="CHEBI:15377"/>
        <dbReference type="ChEBI" id="CHEBI:15378"/>
        <dbReference type="ChEBI" id="CHEBI:43474"/>
        <dbReference type="ChEBI" id="CHEBI:58405"/>
        <dbReference type="ChEBI" id="CHEBI:60392"/>
        <dbReference type="EC" id="3.6.1.27"/>
    </reaction>
</comment>
<dbReference type="GO" id="GO:0009252">
    <property type="term" value="P:peptidoglycan biosynthetic process"/>
    <property type="evidence" value="ECO:0007669"/>
    <property type="project" value="UniProtKB-KW"/>
</dbReference>
<dbReference type="EC" id="3.6.1.27" evidence="3 14"/>
<keyword evidence="14" id="KW-0573">Peptidoglycan synthesis</keyword>
<organism evidence="15 16">
    <name type="scientific">Brevundimonas lenta</name>
    <dbReference type="NCBI Taxonomy" id="424796"/>
    <lineage>
        <taxon>Bacteria</taxon>
        <taxon>Pseudomonadati</taxon>
        <taxon>Pseudomonadota</taxon>
        <taxon>Alphaproteobacteria</taxon>
        <taxon>Caulobacterales</taxon>
        <taxon>Caulobacteraceae</taxon>
        <taxon>Brevundimonas</taxon>
    </lineage>
</organism>
<sequence length="267" mass="28797">MPDWLAAIILGLVEGLTEFIPVSSTGHLLLTKEALGLPPEPWDTFIVMIQLGAILAVVAIYFQRLWKVVLDLPGKDPAARMFALSVLLAFIPSAIVGLLFHDFIKEVLFNPTIVCVTLILGGFGLIALERWAPPARIDDAMAFNWKTALGVGLFQCISIVPGVSRSGATIVGGLLLGVDKRAAAEFSFFLAIPTMVAAFGLDFWESRDLITQDVAGLIAIGFVVSFFSGLFVVKTLVDFVGRYGFAPFAAWRILVGTVGLLAMWLIA</sequence>
<keyword evidence="10 14" id="KW-0046">Antibiotic resistance</keyword>
<accession>A0A7W6JB80</accession>
<dbReference type="PANTHER" id="PTHR30622">
    <property type="entry name" value="UNDECAPRENYL-DIPHOSPHATASE"/>
    <property type="match status" value="1"/>
</dbReference>
<dbReference type="NCBIfam" id="TIGR00753">
    <property type="entry name" value="undec_PP_bacA"/>
    <property type="match status" value="1"/>
</dbReference>
<feature type="transmembrane region" description="Helical" evidence="14">
    <location>
        <begin position="216"/>
        <end position="237"/>
    </location>
</feature>
<dbReference type="HAMAP" id="MF_01006">
    <property type="entry name" value="Undec_diphosphatase"/>
    <property type="match status" value="1"/>
</dbReference>
<evidence type="ECO:0000256" key="11">
    <source>
        <dbReference type="ARBA" id="ARBA00032707"/>
    </source>
</evidence>
<comment type="miscellaneous">
    <text evidence="14">Bacitracin is thought to be involved in the inhibition of peptidoglycan synthesis by sequestering undecaprenyl diphosphate, thereby reducing the pool of lipid carrier available.</text>
</comment>
<keyword evidence="6 14" id="KW-0812">Transmembrane</keyword>
<dbReference type="GO" id="GO:0071555">
    <property type="term" value="P:cell wall organization"/>
    <property type="evidence" value="ECO:0007669"/>
    <property type="project" value="UniProtKB-KW"/>
</dbReference>
<evidence type="ECO:0000313" key="16">
    <source>
        <dbReference type="Proteomes" id="UP000529946"/>
    </source>
</evidence>
<keyword evidence="14" id="KW-0961">Cell wall biogenesis/degradation</keyword>
<dbReference type="Proteomes" id="UP000529946">
    <property type="component" value="Unassembled WGS sequence"/>
</dbReference>
<dbReference type="NCBIfam" id="NF001389">
    <property type="entry name" value="PRK00281.1-2"/>
    <property type="match status" value="1"/>
</dbReference>